<proteinExistence type="predicted"/>
<reference evidence="1" key="1">
    <citation type="journal article" date="2014" name="Int. J. Syst. Evol. Microbiol.">
        <title>Complete genome sequence of Corynebacterium casei LMG S-19264T (=DSM 44701T), isolated from a smear-ripened cheese.</title>
        <authorList>
            <consortium name="US DOE Joint Genome Institute (JGI-PGF)"/>
            <person name="Walter F."/>
            <person name="Albersmeier A."/>
            <person name="Kalinowski J."/>
            <person name="Ruckert C."/>
        </authorList>
    </citation>
    <scope>NUCLEOTIDE SEQUENCE</scope>
    <source>
        <strain evidence="1">CCM 7086</strain>
    </source>
</reference>
<organism evidence="1 2">
    <name type="scientific">Oxalicibacterium flavum</name>
    <dbReference type="NCBI Taxonomy" id="179467"/>
    <lineage>
        <taxon>Bacteria</taxon>
        <taxon>Pseudomonadati</taxon>
        <taxon>Pseudomonadota</taxon>
        <taxon>Betaproteobacteria</taxon>
        <taxon>Burkholderiales</taxon>
        <taxon>Oxalobacteraceae</taxon>
        <taxon>Oxalicibacterium</taxon>
    </lineage>
</organism>
<evidence type="ECO:0000313" key="2">
    <source>
        <dbReference type="Proteomes" id="UP000620266"/>
    </source>
</evidence>
<name>A0A8J2XX38_9BURK</name>
<gene>
    <name evidence="1" type="ORF">GCM10007205_12480</name>
</gene>
<comment type="caution">
    <text evidence="1">The sequence shown here is derived from an EMBL/GenBank/DDBJ whole genome shotgun (WGS) entry which is preliminary data.</text>
</comment>
<keyword evidence="2" id="KW-1185">Reference proteome</keyword>
<sequence>MDRQQSWSTEIYRDMEVHVTTLEKQDHPGLWDYTIRICEPGADAGSASELIARSGDDADYDKSDAALAAGFAKGYAMVDTLRQQD</sequence>
<dbReference type="AlphaFoldDB" id="A0A8J2XX38"/>
<dbReference type="EMBL" id="BMCG01000002">
    <property type="protein sequence ID" value="GGC04740.1"/>
    <property type="molecule type" value="Genomic_DNA"/>
</dbReference>
<dbReference type="Proteomes" id="UP000620266">
    <property type="component" value="Unassembled WGS sequence"/>
</dbReference>
<dbReference type="RefSeq" id="WP_188395318.1">
    <property type="nucleotide sequence ID" value="NZ_BMCG01000002.1"/>
</dbReference>
<evidence type="ECO:0000313" key="1">
    <source>
        <dbReference type="EMBL" id="GGC04740.1"/>
    </source>
</evidence>
<accession>A0A8J2XX38</accession>
<protein>
    <submittedName>
        <fullName evidence="1">Uncharacterized protein</fullName>
    </submittedName>
</protein>
<reference evidence="1" key="2">
    <citation type="submission" date="2020-09" db="EMBL/GenBank/DDBJ databases">
        <authorList>
            <person name="Sun Q."/>
            <person name="Sedlacek I."/>
        </authorList>
    </citation>
    <scope>NUCLEOTIDE SEQUENCE</scope>
    <source>
        <strain evidence="1">CCM 7086</strain>
    </source>
</reference>